<organism evidence="1 2">
    <name type="scientific">Dictyostelium firmibasis</name>
    <dbReference type="NCBI Taxonomy" id="79012"/>
    <lineage>
        <taxon>Eukaryota</taxon>
        <taxon>Amoebozoa</taxon>
        <taxon>Evosea</taxon>
        <taxon>Eumycetozoa</taxon>
        <taxon>Dictyostelia</taxon>
        <taxon>Dictyosteliales</taxon>
        <taxon>Dictyosteliaceae</taxon>
        <taxon>Dictyostelium</taxon>
    </lineage>
</organism>
<evidence type="ECO:0000313" key="2">
    <source>
        <dbReference type="Proteomes" id="UP001344447"/>
    </source>
</evidence>
<proteinExistence type="predicted"/>
<comment type="caution">
    <text evidence="1">The sequence shown here is derived from an EMBL/GenBank/DDBJ whole genome shotgun (WGS) entry which is preliminary data.</text>
</comment>
<sequence length="35" mass="3833">MNSPLIILASHSTIPSKFKFEPVPELVNGSSSKNY</sequence>
<dbReference type="EMBL" id="JAVFKY010000002">
    <property type="protein sequence ID" value="KAK5581546.1"/>
    <property type="molecule type" value="Genomic_DNA"/>
</dbReference>
<evidence type="ECO:0000313" key="1">
    <source>
        <dbReference type="EMBL" id="KAK5581546.1"/>
    </source>
</evidence>
<dbReference type="Proteomes" id="UP001344447">
    <property type="component" value="Unassembled WGS sequence"/>
</dbReference>
<dbReference type="AlphaFoldDB" id="A0AAN7U5A9"/>
<reference evidence="1 2" key="1">
    <citation type="submission" date="2023-11" db="EMBL/GenBank/DDBJ databases">
        <title>Dfirmibasis_genome.</title>
        <authorList>
            <person name="Edelbroek B."/>
            <person name="Kjellin J."/>
            <person name="Jerlstrom-Hultqvist J."/>
            <person name="Soderbom F."/>
        </authorList>
    </citation>
    <scope>NUCLEOTIDE SEQUENCE [LARGE SCALE GENOMIC DNA]</scope>
    <source>
        <strain evidence="1 2">TNS-C-14</strain>
    </source>
</reference>
<keyword evidence="2" id="KW-1185">Reference proteome</keyword>
<protein>
    <submittedName>
        <fullName evidence="1">Uncharacterized protein</fullName>
    </submittedName>
</protein>
<accession>A0AAN7U5A9</accession>
<gene>
    <name evidence="1" type="ORF">RB653_001582</name>
</gene>
<name>A0AAN7U5A9_9MYCE</name>